<keyword evidence="2" id="KW-1185">Reference proteome</keyword>
<accession>A0A9P8FNB5</accession>
<protein>
    <submittedName>
        <fullName evidence="1">Uncharacterized protein</fullName>
    </submittedName>
</protein>
<organism evidence="1 2">
    <name type="scientific">Aureobasidium melanogenum</name>
    <name type="common">Aureobasidium pullulans var. melanogenum</name>
    <dbReference type="NCBI Taxonomy" id="46634"/>
    <lineage>
        <taxon>Eukaryota</taxon>
        <taxon>Fungi</taxon>
        <taxon>Dikarya</taxon>
        <taxon>Ascomycota</taxon>
        <taxon>Pezizomycotina</taxon>
        <taxon>Dothideomycetes</taxon>
        <taxon>Dothideomycetidae</taxon>
        <taxon>Dothideales</taxon>
        <taxon>Saccotheciaceae</taxon>
        <taxon>Aureobasidium</taxon>
    </lineage>
</organism>
<comment type="caution">
    <text evidence="1">The sequence shown here is derived from an EMBL/GenBank/DDBJ whole genome shotgun (WGS) entry which is preliminary data.</text>
</comment>
<gene>
    <name evidence="1" type="ORF">KCU98_g9958</name>
</gene>
<evidence type="ECO:0000313" key="2">
    <source>
        <dbReference type="Proteomes" id="UP000729357"/>
    </source>
</evidence>
<sequence>MSQQSHDPSVVRQVDLPKMPPEVLFNIFKYVVEIDGEQVLPSPYMRVYKSVGQHVAGLLTQNCTPQVECRHPTSQHFWATSMYKSMSKGEFLRSPGLPTIKGSVVRWSKFRSRFFSAETVGKVDSVYIKLVWMRDLAFTILFHHDQPPTIKIHAWLRSYHGVALLAPLRLDLGRWTQQPVKCSVEWVETFISDMRNQTYTYLAQHHVDPDRKLYGAAMKEMKTRQYSIHAVRLRRTTTTGVPKMLGIREAFILQDAFRDLLKNRQMAREVLRTELEERFGKFEVRNRGV</sequence>
<reference evidence="1" key="1">
    <citation type="journal article" date="2021" name="J Fungi (Basel)">
        <title>Virulence traits and population genomics of the black yeast Aureobasidium melanogenum.</title>
        <authorList>
            <person name="Cernosa A."/>
            <person name="Sun X."/>
            <person name="Gostincar C."/>
            <person name="Fang C."/>
            <person name="Gunde-Cimerman N."/>
            <person name="Song Z."/>
        </authorList>
    </citation>
    <scope>NUCLEOTIDE SEQUENCE</scope>
    <source>
        <strain evidence="1">EXF-9298</strain>
    </source>
</reference>
<dbReference type="Proteomes" id="UP000729357">
    <property type="component" value="Unassembled WGS sequence"/>
</dbReference>
<dbReference type="AlphaFoldDB" id="A0A9P8FNB5"/>
<dbReference type="EMBL" id="JAHFXS010001424">
    <property type="protein sequence ID" value="KAG9977599.1"/>
    <property type="molecule type" value="Genomic_DNA"/>
</dbReference>
<feature type="non-terminal residue" evidence="1">
    <location>
        <position position="289"/>
    </location>
</feature>
<evidence type="ECO:0000313" key="1">
    <source>
        <dbReference type="EMBL" id="KAG9977599.1"/>
    </source>
</evidence>
<name>A0A9P8FNB5_AURME</name>
<reference evidence="1" key="2">
    <citation type="submission" date="2021-08" db="EMBL/GenBank/DDBJ databases">
        <authorList>
            <person name="Gostincar C."/>
            <person name="Sun X."/>
            <person name="Song Z."/>
            <person name="Gunde-Cimerman N."/>
        </authorList>
    </citation>
    <scope>NUCLEOTIDE SEQUENCE</scope>
    <source>
        <strain evidence="1">EXF-9298</strain>
    </source>
</reference>
<proteinExistence type="predicted"/>